<dbReference type="EMBL" id="QSIO01000002">
    <property type="protein sequence ID" value="RHC94806.1"/>
    <property type="molecule type" value="Genomic_DNA"/>
</dbReference>
<name>A0A414CIG3_STRPA</name>
<sequence>MLKDAILKVEILDKRPRRSTVKLENDSTVSIPNCLLHFGKKVVIPEYMGRWLESAKREGYNIRGAIEQAPKGKVEDWLELKNVDIFAEAWVNGYEIKKEKKYVVKNKGVIPGTAYLKHQVKDDYWYFGAYTNSEDLTLEHTEEEINEAGFSWVFGCPGMEVKEIEEKK</sequence>
<accession>A0A414CIG3</accession>
<dbReference type="Proteomes" id="UP000285773">
    <property type="component" value="Unassembled WGS sequence"/>
</dbReference>
<comment type="caution">
    <text evidence="1">The sequence shown here is derived from an EMBL/GenBank/DDBJ whole genome shotgun (WGS) entry which is preliminary data.</text>
</comment>
<proteinExistence type="predicted"/>
<organism evidence="1 2">
    <name type="scientific">Streptococcus parasanguinis</name>
    <dbReference type="NCBI Taxonomy" id="1318"/>
    <lineage>
        <taxon>Bacteria</taxon>
        <taxon>Bacillati</taxon>
        <taxon>Bacillota</taxon>
        <taxon>Bacilli</taxon>
        <taxon>Lactobacillales</taxon>
        <taxon>Streptococcaceae</taxon>
        <taxon>Streptococcus</taxon>
    </lineage>
</organism>
<dbReference type="InterPro" id="IPR012865">
    <property type="entry name" value="DUF1642"/>
</dbReference>
<evidence type="ECO:0000313" key="2">
    <source>
        <dbReference type="Proteomes" id="UP000285773"/>
    </source>
</evidence>
<reference evidence="1 2" key="1">
    <citation type="submission" date="2018-08" db="EMBL/GenBank/DDBJ databases">
        <title>A genome reference for cultivated species of the human gut microbiota.</title>
        <authorList>
            <person name="Zou Y."/>
            <person name="Xue W."/>
            <person name="Luo G."/>
        </authorList>
    </citation>
    <scope>NUCLEOTIDE SEQUENCE [LARGE SCALE GENOMIC DNA]</scope>
    <source>
        <strain evidence="1 2">AM33-3BH</strain>
    </source>
</reference>
<protein>
    <submittedName>
        <fullName evidence="1">DUF1642 domain-containing protein</fullName>
    </submittedName>
</protein>
<evidence type="ECO:0000313" key="1">
    <source>
        <dbReference type="EMBL" id="RHC94806.1"/>
    </source>
</evidence>
<dbReference type="AlphaFoldDB" id="A0A414CIG3"/>
<gene>
    <name evidence="1" type="ORF">DW820_05555</name>
</gene>
<dbReference type="Pfam" id="PF07852">
    <property type="entry name" value="DUF1642"/>
    <property type="match status" value="1"/>
</dbReference>
<dbReference type="RefSeq" id="WP_118095689.1">
    <property type="nucleotide sequence ID" value="NZ_QSIO01000002.1"/>
</dbReference>